<dbReference type="AlphaFoldDB" id="A0A8D8G1N8"/>
<dbReference type="EMBL" id="HBUE01115606">
    <property type="protein sequence ID" value="CAG6490470.1"/>
    <property type="molecule type" value="Transcribed_RNA"/>
</dbReference>
<evidence type="ECO:0000313" key="1">
    <source>
        <dbReference type="EMBL" id="CAG6490469.1"/>
    </source>
</evidence>
<sequence length="113" mass="12944">MLAFIGDGATATCPGVRLYQRVGRYRYQSFDSEKIGDCVVWRIMMSCSTNRMCSARSSQSSSTSTAWKFSIRLCTDSAVWIEISSFRTRTRRRTAKSCRFNRAFRKLPRSNTA</sequence>
<name>A0A8D8G1N8_CULPI</name>
<organism evidence="1">
    <name type="scientific">Culex pipiens</name>
    <name type="common">House mosquito</name>
    <dbReference type="NCBI Taxonomy" id="7175"/>
    <lineage>
        <taxon>Eukaryota</taxon>
        <taxon>Metazoa</taxon>
        <taxon>Ecdysozoa</taxon>
        <taxon>Arthropoda</taxon>
        <taxon>Hexapoda</taxon>
        <taxon>Insecta</taxon>
        <taxon>Pterygota</taxon>
        <taxon>Neoptera</taxon>
        <taxon>Endopterygota</taxon>
        <taxon>Diptera</taxon>
        <taxon>Nematocera</taxon>
        <taxon>Culicoidea</taxon>
        <taxon>Culicidae</taxon>
        <taxon>Culicinae</taxon>
        <taxon>Culicini</taxon>
        <taxon>Culex</taxon>
        <taxon>Culex</taxon>
    </lineage>
</organism>
<accession>A0A8D8G1N8</accession>
<reference evidence="1" key="1">
    <citation type="submission" date="2021-05" db="EMBL/GenBank/DDBJ databases">
        <authorList>
            <person name="Alioto T."/>
            <person name="Alioto T."/>
            <person name="Gomez Garrido J."/>
        </authorList>
    </citation>
    <scope>NUCLEOTIDE SEQUENCE</scope>
</reference>
<dbReference type="EMBL" id="HBUE01115605">
    <property type="protein sequence ID" value="CAG6490469.1"/>
    <property type="molecule type" value="Transcribed_RNA"/>
</dbReference>
<protein>
    <submittedName>
        <fullName evidence="1">(northern house mosquito) hypothetical protein</fullName>
    </submittedName>
</protein>
<proteinExistence type="predicted"/>
<dbReference type="EMBL" id="HBUE01330793">
    <property type="protein sequence ID" value="CAG6593183.1"/>
    <property type="molecule type" value="Transcribed_RNA"/>
</dbReference>
<dbReference type="EMBL" id="HBUE01224110">
    <property type="protein sequence ID" value="CAG6541111.1"/>
    <property type="molecule type" value="Transcribed_RNA"/>
</dbReference>